<keyword evidence="3" id="KW-0677">Repeat</keyword>
<feature type="non-terminal residue" evidence="9">
    <location>
        <position position="137"/>
    </location>
</feature>
<dbReference type="SUPFAM" id="SSF57667">
    <property type="entry name" value="beta-beta-alpha zinc fingers"/>
    <property type="match status" value="2"/>
</dbReference>
<feature type="domain" description="KRAB" evidence="8">
    <location>
        <begin position="3"/>
        <end position="74"/>
    </location>
</feature>
<dbReference type="PANTHER" id="PTHR23234">
    <property type="entry name" value="ZNF44 PROTEIN"/>
    <property type="match status" value="1"/>
</dbReference>
<dbReference type="Gene3D" id="6.10.140.140">
    <property type="match status" value="1"/>
</dbReference>
<dbReference type="InterPro" id="IPR036051">
    <property type="entry name" value="KRAB_dom_sf"/>
</dbReference>
<feature type="non-terminal residue" evidence="9">
    <location>
        <position position="1"/>
    </location>
</feature>
<dbReference type="InterPro" id="IPR036236">
    <property type="entry name" value="Znf_C2H2_sf"/>
</dbReference>
<dbReference type="PANTHER" id="PTHR23234:SF10">
    <property type="entry name" value="RIKEN CDNA 6720489N17 GENE-RELATED"/>
    <property type="match status" value="1"/>
</dbReference>
<evidence type="ECO:0000259" key="8">
    <source>
        <dbReference type="PROSITE" id="PS50805"/>
    </source>
</evidence>
<dbReference type="GO" id="GO:0006355">
    <property type="term" value="P:regulation of DNA-templated transcription"/>
    <property type="evidence" value="ECO:0007669"/>
    <property type="project" value="InterPro"/>
</dbReference>
<dbReference type="CDD" id="cd07765">
    <property type="entry name" value="KRAB_A-box"/>
    <property type="match status" value="1"/>
</dbReference>
<dbReference type="InterPro" id="IPR001909">
    <property type="entry name" value="KRAB"/>
</dbReference>
<evidence type="ECO:0000256" key="1">
    <source>
        <dbReference type="ARBA" id="ARBA00004123"/>
    </source>
</evidence>
<evidence type="ECO:0000256" key="6">
    <source>
        <dbReference type="PROSITE-ProRule" id="PRU00042"/>
    </source>
</evidence>
<evidence type="ECO:0000256" key="5">
    <source>
        <dbReference type="ARBA" id="ARBA00022833"/>
    </source>
</evidence>
<dbReference type="GO" id="GO:0008270">
    <property type="term" value="F:zinc ion binding"/>
    <property type="evidence" value="ECO:0007669"/>
    <property type="project" value="UniProtKB-KW"/>
</dbReference>
<dbReference type="eggNOG" id="KOG1721">
    <property type="taxonomic scope" value="Eukaryota"/>
</dbReference>
<dbReference type="FunFam" id="3.30.160.60:FF:000271">
    <property type="entry name" value="Zinc finger protein 662"/>
    <property type="match status" value="1"/>
</dbReference>
<dbReference type="PROSITE" id="PS50157">
    <property type="entry name" value="ZINC_FINGER_C2H2_2"/>
    <property type="match status" value="2"/>
</dbReference>
<dbReference type="InParanoid" id="G5BWV2"/>
<dbReference type="Gene3D" id="3.30.160.60">
    <property type="entry name" value="Classic Zinc Finger"/>
    <property type="match status" value="2"/>
</dbReference>
<dbReference type="InterPro" id="IPR050758">
    <property type="entry name" value="Znf_C2H2-type"/>
</dbReference>
<dbReference type="PROSITE" id="PS00028">
    <property type="entry name" value="ZINC_FINGER_C2H2_1"/>
    <property type="match status" value="1"/>
</dbReference>
<dbReference type="GO" id="GO:0005634">
    <property type="term" value="C:nucleus"/>
    <property type="evidence" value="ECO:0007669"/>
    <property type="project" value="UniProtKB-SubCell"/>
</dbReference>
<evidence type="ECO:0000256" key="3">
    <source>
        <dbReference type="ARBA" id="ARBA00022737"/>
    </source>
</evidence>
<evidence type="ECO:0000259" key="7">
    <source>
        <dbReference type="PROSITE" id="PS50157"/>
    </source>
</evidence>
<accession>G5BWV2</accession>
<protein>
    <submittedName>
        <fullName evidence="9">Zinc finger protein 120</fullName>
    </submittedName>
</protein>
<dbReference type="FunFam" id="3.30.160.60:FF:000184">
    <property type="entry name" value="Zinc finger protein 333"/>
    <property type="match status" value="1"/>
</dbReference>
<proteinExistence type="predicted"/>
<dbReference type="AlphaFoldDB" id="G5BWV2"/>
<dbReference type="Pfam" id="PF01352">
    <property type="entry name" value="KRAB"/>
    <property type="match status" value="1"/>
</dbReference>
<dbReference type="SUPFAM" id="SSF109640">
    <property type="entry name" value="KRAB domain (Kruppel-associated box)"/>
    <property type="match status" value="1"/>
</dbReference>
<organism evidence="9 10">
    <name type="scientific">Heterocephalus glaber</name>
    <name type="common">Naked mole rat</name>
    <dbReference type="NCBI Taxonomy" id="10181"/>
    <lineage>
        <taxon>Eukaryota</taxon>
        <taxon>Metazoa</taxon>
        <taxon>Chordata</taxon>
        <taxon>Craniata</taxon>
        <taxon>Vertebrata</taxon>
        <taxon>Euteleostomi</taxon>
        <taxon>Mammalia</taxon>
        <taxon>Eutheria</taxon>
        <taxon>Euarchontoglires</taxon>
        <taxon>Glires</taxon>
        <taxon>Rodentia</taxon>
        <taxon>Hystricomorpha</taxon>
        <taxon>Bathyergidae</taxon>
        <taxon>Heterocephalus</taxon>
    </lineage>
</organism>
<reference evidence="9 10" key="1">
    <citation type="journal article" date="2011" name="Nature">
        <title>Genome sequencing reveals insights into physiology and longevity of the naked mole rat.</title>
        <authorList>
            <person name="Kim E.B."/>
            <person name="Fang X."/>
            <person name="Fushan A.A."/>
            <person name="Huang Z."/>
            <person name="Lobanov A.V."/>
            <person name="Han L."/>
            <person name="Marino S.M."/>
            <person name="Sun X."/>
            <person name="Turanov A.A."/>
            <person name="Yang P."/>
            <person name="Yim S.H."/>
            <person name="Zhao X."/>
            <person name="Kasaikina M.V."/>
            <person name="Stoletzki N."/>
            <person name="Peng C."/>
            <person name="Polak P."/>
            <person name="Xiong Z."/>
            <person name="Kiezun A."/>
            <person name="Zhu Y."/>
            <person name="Chen Y."/>
            <person name="Kryukov G.V."/>
            <person name="Zhang Q."/>
            <person name="Peshkin L."/>
            <person name="Yang L."/>
            <person name="Bronson R.T."/>
            <person name="Buffenstein R."/>
            <person name="Wang B."/>
            <person name="Han C."/>
            <person name="Li Q."/>
            <person name="Chen L."/>
            <person name="Zhao W."/>
            <person name="Sunyaev S.R."/>
            <person name="Park T.J."/>
            <person name="Zhang G."/>
            <person name="Wang J."/>
            <person name="Gladyshev V.N."/>
        </authorList>
    </citation>
    <scope>NUCLEOTIDE SEQUENCE [LARGE SCALE GENOMIC DNA]</scope>
</reference>
<feature type="domain" description="C2H2-type" evidence="7">
    <location>
        <begin position="75"/>
        <end position="102"/>
    </location>
</feature>
<dbReference type="STRING" id="10181.G5BWV2"/>
<evidence type="ECO:0000256" key="4">
    <source>
        <dbReference type="ARBA" id="ARBA00022771"/>
    </source>
</evidence>
<evidence type="ECO:0000313" key="9">
    <source>
        <dbReference type="EMBL" id="EHB13763.1"/>
    </source>
</evidence>
<evidence type="ECO:0000313" key="10">
    <source>
        <dbReference type="Proteomes" id="UP000006813"/>
    </source>
</evidence>
<dbReference type="EMBL" id="JH172232">
    <property type="protein sequence ID" value="EHB13763.1"/>
    <property type="molecule type" value="Genomic_DNA"/>
</dbReference>
<keyword evidence="2" id="KW-0479">Metal-binding</keyword>
<gene>
    <name evidence="9" type="ORF">GW7_11272</name>
</gene>
<dbReference type="Proteomes" id="UP000006813">
    <property type="component" value="Unassembled WGS sequence"/>
</dbReference>
<feature type="domain" description="C2H2-type" evidence="7">
    <location>
        <begin position="103"/>
        <end position="130"/>
    </location>
</feature>
<keyword evidence="5" id="KW-0862">Zinc</keyword>
<dbReference type="InterPro" id="IPR013087">
    <property type="entry name" value="Znf_C2H2_type"/>
</dbReference>
<evidence type="ECO:0000256" key="2">
    <source>
        <dbReference type="ARBA" id="ARBA00022723"/>
    </source>
</evidence>
<sequence length="137" mass="16098">EAVTLEAVAVNFTMEEWAVLNLSQKKLYRNVMWETLMNTTAIGRTWGKPQIEGECKNCSRSLRIYERFHMEEKTYVCKQCGKAFSRHCQCQIHERTHTGEKPYACRQCGKAFSRCSSCKIHERRYTRKKPYVCKQCG</sequence>
<name>G5BWV2_HETGA</name>
<keyword evidence="4 6" id="KW-0863">Zinc-finger</keyword>
<dbReference type="FunCoup" id="G5BWV2">
    <property type="interactions" value="1"/>
</dbReference>
<comment type="subcellular location">
    <subcellularLocation>
        <location evidence="1">Nucleus</location>
    </subcellularLocation>
</comment>
<dbReference type="PROSITE" id="PS50805">
    <property type="entry name" value="KRAB"/>
    <property type="match status" value="1"/>
</dbReference>
<dbReference type="SMART" id="SM00349">
    <property type="entry name" value="KRAB"/>
    <property type="match status" value="1"/>
</dbReference>